<dbReference type="InterPro" id="IPR025714">
    <property type="entry name" value="Methyltranfer_dom"/>
</dbReference>
<dbReference type="PANTHER" id="PTHR32026">
    <property type="entry name" value="METHYLTRANSFERASE-LIKE PROTEIN 24"/>
    <property type="match status" value="1"/>
</dbReference>
<name>A0A8X6L1Q1_TRICU</name>
<proteinExistence type="predicted"/>
<evidence type="ECO:0000259" key="1">
    <source>
        <dbReference type="Pfam" id="PF13383"/>
    </source>
</evidence>
<dbReference type="AlphaFoldDB" id="A0A8X6L1Q1"/>
<dbReference type="SUPFAM" id="SSF53335">
    <property type="entry name" value="S-adenosyl-L-methionine-dependent methyltransferases"/>
    <property type="match status" value="1"/>
</dbReference>
<reference evidence="2" key="1">
    <citation type="submission" date="2020-07" db="EMBL/GenBank/DDBJ databases">
        <title>Multicomponent nature underlies the extraordinary mechanical properties of spider dragline silk.</title>
        <authorList>
            <person name="Kono N."/>
            <person name="Nakamura H."/>
            <person name="Mori M."/>
            <person name="Yoshida Y."/>
            <person name="Ohtoshi R."/>
            <person name="Malay A.D."/>
            <person name="Moran D.A.P."/>
            <person name="Tomita M."/>
            <person name="Numata K."/>
            <person name="Arakawa K."/>
        </authorList>
    </citation>
    <scope>NUCLEOTIDE SEQUENCE</scope>
</reference>
<dbReference type="EMBL" id="BMAO01033848">
    <property type="protein sequence ID" value="GFQ92221.1"/>
    <property type="molecule type" value="Genomic_DNA"/>
</dbReference>
<accession>A0A8X6L1Q1</accession>
<dbReference type="InterPro" id="IPR026913">
    <property type="entry name" value="METTL24"/>
</dbReference>
<evidence type="ECO:0000313" key="3">
    <source>
        <dbReference type="Proteomes" id="UP000887116"/>
    </source>
</evidence>
<dbReference type="PANTHER" id="PTHR32026:SF10">
    <property type="entry name" value="METHYLTRANSFERASE-LIKE PROTEIN 24-RELATED"/>
    <property type="match status" value="1"/>
</dbReference>
<keyword evidence="3" id="KW-1185">Reference proteome</keyword>
<dbReference type="Pfam" id="PF13383">
    <property type="entry name" value="Methyltransf_22"/>
    <property type="match status" value="1"/>
</dbReference>
<organism evidence="2 3">
    <name type="scientific">Trichonephila clavata</name>
    <name type="common">Joro spider</name>
    <name type="synonym">Nephila clavata</name>
    <dbReference type="NCBI Taxonomy" id="2740835"/>
    <lineage>
        <taxon>Eukaryota</taxon>
        <taxon>Metazoa</taxon>
        <taxon>Ecdysozoa</taxon>
        <taxon>Arthropoda</taxon>
        <taxon>Chelicerata</taxon>
        <taxon>Arachnida</taxon>
        <taxon>Araneae</taxon>
        <taxon>Araneomorphae</taxon>
        <taxon>Entelegynae</taxon>
        <taxon>Araneoidea</taxon>
        <taxon>Nephilidae</taxon>
        <taxon>Trichonephila</taxon>
    </lineage>
</organism>
<gene>
    <name evidence="2" type="primary">AVEN_199706_1</name>
    <name evidence="2" type="ORF">TNCT_8161</name>
</gene>
<dbReference type="InterPro" id="IPR029063">
    <property type="entry name" value="SAM-dependent_MTases_sf"/>
</dbReference>
<dbReference type="Gene3D" id="3.40.50.150">
    <property type="entry name" value="Vaccinia Virus protein VP39"/>
    <property type="match status" value="1"/>
</dbReference>
<evidence type="ECO:0000313" key="2">
    <source>
        <dbReference type="EMBL" id="GFQ92221.1"/>
    </source>
</evidence>
<comment type="caution">
    <text evidence="2">The sequence shown here is derived from an EMBL/GenBank/DDBJ whole genome shotgun (WGS) entry which is preliminary data.</text>
</comment>
<dbReference type="Proteomes" id="UP000887116">
    <property type="component" value="Unassembled WGS sequence"/>
</dbReference>
<sequence>MESVVHQFPCLHRTRPFHCNNRKRNHFKKWLPLSACLACLIFGIKKLVFTGAIYEKEAEVNEMKYNVEVDFERLLYYVQHPKTLCYTALSLGGSKDANNRTDGDKIICQDQAVPLRPPCLVYSFGGNDEWSFEEEIVNFGCEVYTFDPSLKMGHHQHKPNIWFYAFGISNFNENKFLQKEMKSWRMRTLDAIMEFLGHENRTIDVLKMDIEGDEWNVFEDMLEKNSFKKINHLCVEVHLHSGEWSRKLHILRKLEDDGQMRFFSSRKNLVTNPKSVPGLKNRTEQLFYELAWFRDS</sequence>
<protein>
    <submittedName>
        <fullName evidence="2">Methyltransf_21 domain-containing protein</fullName>
    </submittedName>
</protein>
<feature type="domain" description="Methyltransferase" evidence="1">
    <location>
        <begin position="99"/>
        <end position="240"/>
    </location>
</feature>
<dbReference type="OrthoDB" id="10006218at2759"/>